<evidence type="ECO:0000256" key="1">
    <source>
        <dbReference type="SAM" id="MobiDB-lite"/>
    </source>
</evidence>
<dbReference type="Proteomes" id="UP000250235">
    <property type="component" value="Unassembled WGS sequence"/>
</dbReference>
<name>A0A2Z7B4F3_9LAMI</name>
<proteinExistence type="predicted"/>
<dbReference type="AlphaFoldDB" id="A0A2Z7B4F3"/>
<evidence type="ECO:0000313" key="3">
    <source>
        <dbReference type="Proteomes" id="UP000250235"/>
    </source>
</evidence>
<reference evidence="2 3" key="1">
    <citation type="journal article" date="2015" name="Proc. Natl. Acad. Sci. U.S.A.">
        <title>The resurrection genome of Boea hygrometrica: A blueprint for survival of dehydration.</title>
        <authorList>
            <person name="Xiao L."/>
            <person name="Yang G."/>
            <person name="Zhang L."/>
            <person name="Yang X."/>
            <person name="Zhao S."/>
            <person name="Ji Z."/>
            <person name="Zhou Q."/>
            <person name="Hu M."/>
            <person name="Wang Y."/>
            <person name="Chen M."/>
            <person name="Xu Y."/>
            <person name="Jin H."/>
            <person name="Xiao X."/>
            <person name="Hu G."/>
            <person name="Bao F."/>
            <person name="Hu Y."/>
            <person name="Wan P."/>
            <person name="Li L."/>
            <person name="Deng X."/>
            <person name="Kuang T."/>
            <person name="Xiang C."/>
            <person name="Zhu J.K."/>
            <person name="Oliver M.J."/>
            <person name="He Y."/>
        </authorList>
    </citation>
    <scope>NUCLEOTIDE SEQUENCE [LARGE SCALE GENOMIC DNA]</scope>
    <source>
        <strain evidence="3">cv. XS01</strain>
    </source>
</reference>
<sequence length="299" mass="33483">MRSVVASHGPGSNPRGNAICNAILLQSFPVLQIFGLQYLDRHRPPSSDVLPLNLARTNPRKKSAVTTSPEHRRKGGRPAAATTNFARDVRPRTRPRQGRRSKRQRAPIMTQQIAPWPADHRQFTQRVRNQCATSGLRMRIHMRDRGEHRAPISGANQRILVRGRRCITASIQSHSRAQRPTIHAAGARGRDARHAHIIGYPRMSVSGESSTTMHRLLHASGSHPIPPPDDPNSRAIPAESYSSAPPVASYSSAQFSRSWTTSRNIQMTTFPPRATRMLTRIDICFDWTTSRHARDQISH</sequence>
<feature type="region of interest" description="Disordered" evidence="1">
    <location>
        <begin position="218"/>
        <end position="248"/>
    </location>
</feature>
<dbReference type="EMBL" id="KV011196">
    <property type="protein sequence ID" value="KZV26579.1"/>
    <property type="molecule type" value="Genomic_DNA"/>
</dbReference>
<keyword evidence="3" id="KW-1185">Reference proteome</keyword>
<protein>
    <submittedName>
        <fullName evidence="2">Uncharacterized protein</fullName>
    </submittedName>
</protein>
<feature type="compositionally biased region" description="Basic residues" evidence="1">
    <location>
        <begin position="92"/>
        <end position="105"/>
    </location>
</feature>
<feature type="region of interest" description="Disordered" evidence="1">
    <location>
        <begin position="48"/>
        <end position="106"/>
    </location>
</feature>
<gene>
    <name evidence="2" type="ORF">F511_07544</name>
</gene>
<evidence type="ECO:0000313" key="2">
    <source>
        <dbReference type="EMBL" id="KZV26579.1"/>
    </source>
</evidence>
<feature type="compositionally biased region" description="Low complexity" evidence="1">
    <location>
        <begin position="237"/>
        <end position="248"/>
    </location>
</feature>
<organism evidence="2 3">
    <name type="scientific">Dorcoceras hygrometricum</name>
    <dbReference type="NCBI Taxonomy" id="472368"/>
    <lineage>
        <taxon>Eukaryota</taxon>
        <taxon>Viridiplantae</taxon>
        <taxon>Streptophyta</taxon>
        <taxon>Embryophyta</taxon>
        <taxon>Tracheophyta</taxon>
        <taxon>Spermatophyta</taxon>
        <taxon>Magnoliopsida</taxon>
        <taxon>eudicotyledons</taxon>
        <taxon>Gunneridae</taxon>
        <taxon>Pentapetalae</taxon>
        <taxon>asterids</taxon>
        <taxon>lamiids</taxon>
        <taxon>Lamiales</taxon>
        <taxon>Gesneriaceae</taxon>
        <taxon>Didymocarpoideae</taxon>
        <taxon>Trichosporeae</taxon>
        <taxon>Loxocarpinae</taxon>
        <taxon>Dorcoceras</taxon>
    </lineage>
</organism>
<accession>A0A2Z7B4F3</accession>